<evidence type="ECO:0000256" key="4">
    <source>
        <dbReference type="ARBA" id="ARBA00022989"/>
    </source>
</evidence>
<comment type="caution">
    <text evidence="7">The sequence shown here is derived from an EMBL/GenBank/DDBJ whole genome shotgun (WGS) entry which is preliminary data.</text>
</comment>
<dbReference type="RefSeq" id="WP_410035190.1">
    <property type="nucleotide sequence ID" value="NZ_JBGMEF010000011.1"/>
</dbReference>
<proteinExistence type="predicted"/>
<organism evidence="7 8">
    <name type="scientific">Anaerococcus kampingae</name>
    <dbReference type="NCBI Taxonomy" id="3115614"/>
    <lineage>
        <taxon>Bacteria</taxon>
        <taxon>Bacillati</taxon>
        <taxon>Bacillota</taxon>
        <taxon>Tissierellia</taxon>
        <taxon>Tissierellales</taxon>
        <taxon>Peptoniphilaceae</taxon>
        <taxon>Anaerococcus</taxon>
    </lineage>
</organism>
<keyword evidence="8" id="KW-1185">Reference proteome</keyword>
<comment type="subcellular location">
    <subcellularLocation>
        <location evidence="1">Membrane</location>
        <topology evidence="1">Multi-pass membrane protein</topology>
    </subcellularLocation>
</comment>
<feature type="transmembrane region" description="Helical" evidence="6">
    <location>
        <begin position="51"/>
        <end position="69"/>
    </location>
</feature>
<feature type="transmembrane region" description="Helical" evidence="6">
    <location>
        <begin position="119"/>
        <end position="135"/>
    </location>
</feature>
<name>A0ABW9MB24_9FIRM</name>
<dbReference type="EMBL" id="JBGMEF010000011">
    <property type="protein sequence ID" value="MFO3666537.1"/>
    <property type="molecule type" value="Genomic_DNA"/>
</dbReference>
<evidence type="ECO:0000256" key="3">
    <source>
        <dbReference type="ARBA" id="ARBA00022692"/>
    </source>
</evidence>
<evidence type="ECO:0000256" key="2">
    <source>
        <dbReference type="ARBA" id="ARBA00022475"/>
    </source>
</evidence>
<gene>
    <name evidence="7" type="ORF">ACCQ42_01970</name>
</gene>
<keyword evidence="2" id="KW-1003">Cell membrane</keyword>
<dbReference type="Proteomes" id="UP001637994">
    <property type="component" value="Unassembled WGS sequence"/>
</dbReference>
<feature type="transmembrane region" description="Helical" evidence="6">
    <location>
        <begin position="28"/>
        <end position="45"/>
    </location>
</feature>
<dbReference type="PANTHER" id="PTHR34857">
    <property type="entry name" value="SLL0384 PROTEIN"/>
    <property type="match status" value="1"/>
</dbReference>
<sequence length="231" mass="26679">MKIDFRTKFFLTLIIGISTMEGSLARRYYYLGIFLALLPYLFALYDRKISLVSKGIFYTGLAFLGQNIMEKFPNSFWAMILNLYAGIVIKILPGVIMGYYTMTTTKMSDLVYSLQKIKFPNTIIIPISVMFRFFYSIKQDYKIIGEAMYMHDLTLKNFFKSPSRFIEYKFVPLLMITSQTADNVAISAMTRGMKVDGERSSISSAQLRSIDYIFLAFGIFIISLFIRIKLC</sequence>
<feature type="transmembrane region" description="Helical" evidence="6">
    <location>
        <begin position="209"/>
        <end position="228"/>
    </location>
</feature>
<keyword evidence="3 6" id="KW-0812">Transmembrane</keyword>
<evidence type="ECO:0000256" key="5">
    <source>
        <dbReference type="ARBA" id="ARBA00023136"/>
    </source>
</evidence>
<dbReference type="Pfam" id="PF02361">
    <property type="entry name" value="CbiQ"/>
    <property type="match status" value="1"/>
</dbReference>
<keyword evidence="5 6" id="KW-0472">Membrane</keyword>
<evidence type="ECO:0000256" key="6">
    <source>
        <dbReference type="SAM" id="Phobius"/>
    </source>
</evidence>
<feature type="transmembrane region" description="Helical" evidence="6">
    <location>
        <begin position="76"/>
        <end position="99"/>
    </location>
</feature>
<evidence type="ECO:0000313" key="8">
    <source>
        <dbReference type="Proteomes" id="UP001637994"/>
    </source>
</evidence>
<protein>
    <submittedName>
        <fullName evidence="7">Energy-coupling factor transporter transmembrane component T</fullName>
    </submittedName>
</protein>
<dbReference type="CDD" id="cd16914">
    <property type="entry name" value="EcfT"/>
    <property type="match status" value="1"/>
</dbReference>
<dbReference type="InterPro" id="IPR051611">
    <property type="entry name" value="ECF_transporter_component"/>
</dbReference>
<keyword evidence="4 6" id="KW-1133">Transmembrane helix</keyword>
<evidence type="ECO:0000256" key="1">
    <source>
        <dbReference type="ARBA" id="ARBA00004141"/>
    </source>
</evidence>
<dbReference type="PANTHER" id="PTHR34857:SF2">
    <property type="entry name" value="SLL0384 PROTEIN"/>
    <property type="match status" value="1"/>
</dbReference>
<accession>A0ABW9MB24</accession>
<evidence type="ECO:0000313" key="7">
    <source>
        <dbReference type="EMBL" id="MFO3666537.1"/>
    </source>
</evidence>
<reference evidence="7 8" key="1">
    <citation type="journal article" date="2025" name="Anaerobe">
        <title>Description of Anaerococcus kampingiae sp. nov., Anaerococcus groningensis sp. nov., Anaerococcus martiniensis sp. nov., and Anaerococcus cruorum sp. nov., isolated from human clinical specimens.</title>
        <authorList>
            <person name="Boiten K.E."/>
            <person name="Meijer J."/>
            <person name="van Wezel E.M."/>
            <person name="Veloo A.C.M."/>
        </authorList>
    </citation>
    <scope>NUCLEOTIDE SEQUENCE [LARGE SCALE GENOMIC DNA]</scope>
    <source>
        <strain evidence="7 8">ENR0874</strain>
    </source>
</reference>
<dbReference type="InterPro" id="IPR003339">
    <property type="entry name" value="ABC/ECF_trnsptr_transmembrane"/>
</dbReference>